<dbReference type="Gene3D" id="3.40.50.1360">
    <property type="match status" value="1"/>
</dbReference>
<evidence type="ECO:0000313" key="6">
    <source>
        <dbReference type="EMBL" id="MBL4934393.1"/>
    </source>
</evidence>
<dbReference type="PANTHER" id="PTHR34294">
    <property type="entry name" value="TRANSCRIPTIONAL REGULATOR-RELATED"/>
    <property type="match status" value="1"/>
</dbReference>
<evidence type="ECO:0000256" key="3">
    <source>
        <dbReference type="ARBA" id="ARBA00023125"/>
    </source>
</evidence>
<gene>
    <name evidence="6" type="ORF">JK636_01325</name>
</gene>
<comment type="similarity">
    <text evidence="1">Belongs to the SorC transcriptional regulatory family.</text>
</comment>
<proteinExistence type="inferred from homology"/>
<dbReference type="EMBL" id="JAESWC010000001">
    <property type="protein sequence ID" value="MBL4934393.1"/>
    <property type="molecule type" value="Genomic_DNA"/>
</dbReference>
<evidence type="ECO:0000256" key="4">
    <source>
        <dbReference type="ARBA" id="ARBA00023163"/>
    </source>
</evidence>
<name>A0ABS1T4X3_9CLOT</name>
<dbReference type="SUPFAM" id="SSF100950">
    <property type="entry name" value="NagB/RpiA/CoA transferase-like"/>
    <property type="match status" value="1"/>
</dbReference>
<feature type="domain" description="Sugar-binding" evidence="5">
    <location>
        <begin position="2"/>
        <end position="107"/>
    </location>
</feature>
<dbReference type="Pfam" id="PF04198">
    <property type="entry name" value="Sugar-bind"/>
    <property type="match status" value="1"/>
</dbReference>
<evidence type="ECO:0000259" key="5">
    <source>
        <dbReference type="Pfam" id="PF04198"/>
    </source>
</evidence>
<evidence type="ECO:0000313" key="7">
    <source>
        <dbReference type="Proteomes" id="UP000632377"/>
    </source>
</evidence>
<sequence>MQLVGGLNAEESYINLDYIVGRSSQVLNAKPCFMYAPIILENKKLCDSLVNEVKKACTIAIVGIGDMSAKSNIVQKNYILKSEAYIFQNKNAVGEVCTHYFDISGNIKK</sequence>
<reference evidence="6 7" key="1">
    <citation type="submission" date="2021-01" db="EMBL/GenBank/DDBJ databases">
        <title>Genome public.</title>
        <authorList>
            <person name="Liu C."/>
            <person name="Sun Q."/>
        </authorList>
    </citation>
    <scope>NUCLEOTIDE SEQUENCE [LARGE SCALE GENOMIC DNA]</scope>
    <source>
        <strain evidence="6 7">YIM B02515</strain>
    </source>
</reference>
<evidence type="ECO:0000256" key="2">
    <source>
        <dbReference type="ARBA" id="ARBA00023015"/>
    </source>
</evidence>
<protein>
    <recommendedName>
        <fullName evidence="5">Sugar-binding domain-containing protein</fullName>
    </recommendedName>
</protein>
<accession>A0ABS1T4X3</accession>
<keyword evidence="7" id="KW-1185">Reference proteome</keyword>
<comment type="caution">
    <text evidence="6">The sequence shown here is derived from an EMBL/GenBank/DDBJ whole genome shotgun (WGS) entry which is preliminary data.</text>
</comment>
<dbReference type="InterPro" id="IPR007324">
    <property type="entry name" value="Sugar-bd_dom_put"/>
</dbReference>
<organism evidence="6 7">
    <name type="scientific">Clostridium rhizosphaerae</name>
    <dbReference type="NCBI Taxonomy" id="2803861"/>
    <lineage>
        <taxon>Bacteria</taxon>
        <taxon>Bacillati</taxon>
        <taxon>Bacillota</taxon>
        <taxon>Clostridia</taxon>
        <taxon>Eubacteriales</taxon>
        <taxon>Clostridiaceae</taxon>
        <taxon>Clostridium</taxon>
    </lineage>
</organism>
<keyword evidence="2" id="KW-0805">Transcription regulation</keyword>
<dbReference type="PANTHER" id="PTHR34294:SF1">
    <property type="entry name" value="TRANSCRIPTIONAL REGULATOR LSRR"/>
    <property type="match status" value="1"/>
</dbReference>
<dbReference type="InterPro" id="IPR037171">
    <property type="entry name" value="NagB/RpiA_transferase-like"/>
</dbReference>
<dbReference type="InterPro" id="IPR051054">
    <property type="entry name" value="SorC_transcr_regulators"/>
</dbReference>
<evidence type="ECO:0000256" key="1">
    <source>
        <dbReference type="ARBA" id="ARBA00010466"/>
    </source>
</evidence>
<keyword evidence="3" id="KW-0238">DNA-binding</keyword>
<dbReference type="Proteomes" id="UP000632377">
    <property type="component" value="Unassembled WGS sequence"/>
</dbReference>
<keyword evidence="4" id="KW-0804">Transcription</keyword>